<name>A0AA49X792_9HEPA</name>
<dbReference type="EMBL" id="OQ859058">
    <property type="protein sequence ID" value="WLK26108.1"/>
    <property type="molecule type" value="Genomic_DNA"/>
</dbReference>
<protein>
    <submittedName>
        <fullName evidence="2">PreC/core protein</fullName>
    </submittedName>
</protein>
<dbReference type="Pfam" id="PF00906">
    <property type="entry name" value="Hepatitis_core"/>
    <property type="match status" value="1"/>
</dbReference>
<dbReference type="InterPro" id="IPR002006">
    <property type="entry name" value="Hepatitis_core"/>
</dbReference>
<dbReference type="InterPro" id="IPR036459">
    <property type="entry name" value="Viral_capsid_core_dom_sf_HBV"/>
</dbReference>
<feature type="compositionally biased region" description="Low complexity" evidence="1">
    <location>
        <begin position="167"/>
        <end position="187"/>
    </location>
</feature>
<evidence type="ECO:0000313" key="3">
    <source>
        <dbReference type="EMBL" id="WLK26112.1"/>
    </source>
</evidence>
<evidence type="ECO:0000256" key="1">
    <source>
        <dbReference type="SAM" id="MobiDB-lite"/>
    </source>
</evidence>
<accession>A0AA49X792</accession>
<feature type="region of interest" description="Disordered" evidence="1">
    <location>
        <begin position="158"/>
        <end position="187"/>
    </location>
</feature>
<sequence length="187" mass="21042">MAGNAPPPDPFEEWGVTQEVVAVIPGDFYPDSLRSYTLVLAQFHDQIYPGPKRQAGGHYTALRVLIVLWGQHNALRDWMADPNNINDGGVIYNNWLLWTNRNMAYQLQRQAWFHWACLCFGEASVRKFIISLATWTQTPAAYRPPNAPILSQMAEPAKNYIGPGAGSRPTTPVRRAPSRSPSPVRRK</sequence>
<organism evidence="2">
    <name type="scientific">Alewife hepatitis B virus</name>
    <dbReference type="NCBI Taxonomy" id="3066367"/>
    <lineage>
        <taxon>Viruses</taxon>
        <taxon>Riboviria</taxon>
        <taxon>Pararnavirae</taxon>
        <taxon>Artverviricota</taxon>
        <taxon>Revtraviricetes</taxon>
        <taxon>Blubervirales</taxon>
        <taxon>Hepadnaviridae</taxon>
        <taxon>Orthohepadnavirus</taxon>
    </lineage>
</organism>
<reference evidence="2" key="1">
    <citation type="submission" date="2023-04" db="EMBL/GenBank/DDBJ databases">
        <title>Identification of a novel metahepadnavirus from the anadromous alewife (Alosa pseudoharengus).</title>
        <authorList>
            <person name="Iwanowicz L.R."/>
            <person name="Raines C.D."/>
            <person name="Lovy J."/>
            <person name="Phelps N."/>
            <person name="Mor S."/>
            <person name="Ng T."/>
        </authorList>
    </citation>
    <scope>NUCLEOTIDE SEQUENCE</scope>
    <source>
        <strain evidence="2">M10</strain>
        <strain evidence="3">MR4</strain>
    </source>
</reference>
<dbReference type="EMBL" id="OQ859059">
    <property type="protein sequence ID" value="WLK26112.1"/>
    <property type="molecule type" value="Genomic_DNA"/>
</dbReference>
<dbReference type="SUPFAM" id="SSF47852">
    <property type="entry name" value="Hepatitis B viral capsid (hbcag)"/>
    <property type="match status" value="1"/>
</dbReference>
<dbReference type="Gene3D" id="1.10.4090.10">
    <property type="entry name" value="Viral capsid, core domain supefamily, Hepatitis B virus"/>
    <property type="match status" value="1"/>
</dbReference>
<evidence type="ECO:0000313" key="2">
    <source>
        <dbReference type="EMBL" id="WLK26108.1"/>
    </source>
</evidence>
<proteinExistence type="predicted"/>
<dbReference type="GO" id="GO:0005198">
    <property type="term" value="F:structural molecule activity"/>
    <property type="evidence" value="ECO:0007669"/>
    <property type="project" value="InterPro"/>
</dbReference>